<dbReference type="Pfam" id="PF00535">
    <property type="entry name" value="Glycos_transf_2"/>
    <property type="match status" value="1"/>
</dbReference>
<feature type="transmembrane region" description="Helical" evidence="4">
    <location>
        <begin position="268"/>
        <end position="285"/>
    </location>
</feature>
<evidence type="ECO:0000259" key="5">
    <source>
        <dbReference type="Pfam" id="PF00535"/>
    </source>
</evidence>
<keyword evidence="4" id="KW-1133">Transmembrane helix</keyword>
<protein>
    <submittedName>
        <fullName evidence="6">Glycosyltransferase family 2 protein</fullName>
    </submittedName>
</protein>
<organism evidence="6 7">
    <name type="scientific">Acidithiobacillus sulfurivorans</name>
    <dbReference type="NCBI Taxonomy" id="1958756"/>
    <lineage>
        <taxon>Bacteria</taxon>
        <taxon>Pseudomonadati</taxon>
        <taxon>Pseudomonadota</taxon>
        <taxon>Acidithiobacillia</taxon>
        <taxon>Acidithiobacillales</taxon>
        <taxon>Acidithiobacillaceae</taxon>
        <taxon>Acidithiobacillus</taxon>
    </lineage>
</organism>
<gene>
    <name evidence="6" type="ORF">HAP95_06765</name>
</gene>
<dbReference type="EMBL" id="JAAOMP010000075">
    <property type="protein sequence ID" value="MBU2759855.1"/>
    <property type="molecule type" value="Genomic_DNA"/>
</dbReference>
<keyword evidence="4" id="KW-0812">Transmembrane</keyword>
<reference evidence="6 7" key="1">
    <citation type="journal article" date="2021" name="ISME J.">
        <title>Genomic evolution of the class Acidithiobacillia: deep-branching Proteobacteria living in extreme acidic conditions.</title>
        <authorList>
            <person name="Moya-Beltran A."/>
            <person name="Beard S."/>
            <person name="Rojas-Villalobos C."/>
            <person name="Issotta F."/>
            <person name="Gallardo Y."/>
            <person name="Ulloa R."/>
            <person name="Giaveno A."/>
            <person name="Degli Esposti M."/>
            <person name="Johnson D.B."/>
            <person name="Quatrini R."/>
        </authorList>
    </citation>
    <scope>NUCLEOTIDE SEQUENCE [LARGE SCALE GENOMIC DNA]</scope>
    <source>
        <strain evidence="6 7">RW2</strain>
    </source>
</reference>
<dbReference type="PANTHER" id="PTHR43179:SF12">
    <property type="entry name" value="GALACTOFURANOSYLTRANSFERASE GLFT2"/>
    <property type="match status" value="1"/>
</dbReference>
<evidence type="ECO:0000313" key="7">
    <source>
        <dbReference type="Proteomes" id="UP000755654"/>
    </source>
</evidence>
<evidence type="ECO:0000313" key="6">
    <source>
        <dbReference type="EMBL" id="MBU2759855.1"/>
    </source>
</evidence>
<keyword evidence="3" id="KW-0808">Transferase</keyword>
<dbReference type="InterPro" id="IPR001173">
    <property type="entry name" value="Glyco_trans_2-like"/>
</dbReference>
<dbReference type="RefSeq" id="WP_215883521.1">
    <property type="nucleotide sequence ID" value="NZ_JAAOMP010000075.1"/>
</dbReference>
<accession>A0ABS5ZZK4</accession>
<dbReference type="PANTHER" id="PTHR43179">
    <property type="entry name" value="RHAMNOSYLTRANSFERASE WBBL"/>
    <property type="match status" value="1"/>
</dbReference>
<comment type="caution">
    <text evidence="6">The sequence shown here is derived from an EMBL/GenBank/DDBJ whole genome shotgun (WGS) entry which is preliminary data.</text>
</comment>
<feature type="domain" description="Glycosyltransferase 2-like" evidence="5">
    <location>
        <begin position="5"/>
        <end position="182"/>
    </location>
</feature>
<keyword evidence="2" id="KW-0328">Glycosyltransferase</keyword>
<dbReference type="Proteomes" id="UP000755654">
    <property type="component" value="Unassembled WGS sequence"/>
</dbReference>
<dbReference type="InterPro" id="IPR029044">
    <property type="entry name" value="Nucleotide-diphossugar_trans"/>
</dbReference>
<keyword evidence="7" id="KW-1185">Reference proteome</keyword>
<dbReference type="Gene3D" id="3.90.550.10">
    <property type="entry name" value="Spore Coat Polysaccharide Biosynthesis Protein SpsA, Chain A"/>
    <property type="match status" value="1"/>
</dbReference>
<dbReference type="CDD" id="cd04186">
    <property type="entry name" value="GT_2_like_c"/>
    <property type="match status" value="1"/>
</dbReference>
<sequence>MKIAVIIVNYNGESKLIPCIESWIADGGSESDVVVVDNGSVDKSISILENQFLSLRVIRNACNGGFAKAVNQGISQSCQDLVLILNNDACLVPGAIRALQKCAFEHPNAALIGARLVDQNLRPQNVVAPFPNAWRDFLPRFLQRLFLPRGQIGRLEAEHEPVSVPTLIGAALMVRRSALKRLGLMDEDFFFYLEETEWCHRAHILGFEVLLCPQALVMHELGGTANRYQAASRIEFHRSRMLYARKVEGSLAWFVLSIHYYFSSSINLISNAFAVVMTLFQVSRLRRKTRMYAVVWLWHFSGRPSSWGLPNKCARPKND</sequence>
<evidence type="ECO:0000256" key="4">
    <source>
        <dbReference type="SAM" id="Phobius"/>
    </source>
</evidence>
<comment type="similarity">
    <text evidence="1">Belongs to the glycosyltransferase 2 family.</text>
</comment>
<evidence type="ECO:0000256" key="3">
    <source>
        <dbReference type="ARBA" id="ARBA00022679"/>
    </source>
</evidence>
<evidence type="ECO:0000256" key="2">
    <source>
        <dbReference type="ARBA" id="ARBA00022676"/>
    </source>
</evidence>
<keyword evidence="4" id="KW-0472">Membrane</keyword>
<dbReference type="SUPFAM" id="SSF53448">
    <property type="entry name" value="Nucleotide-diphospho-sugar transferases"/>
    <property type="match status" value="1"/>
</dbReference>
<name>A0ABS5ZZK4_9PROT</name>
<evidence type="ECO:0000256" key="1">
    <source>
        <dbReference type="ARBA" id="ARBA00006739"/>
    </source>
</evidence>
<proteinExistence type="inferred from homology"/>